<dbReference type="PATRIC" id="fig|316.101.peg.2021"/>
<feature type="transmembrane region" description="Helical" evidence="2">
    <location>
        <begin position="36"/>
        <end position="56"/>
    </location>
</feature>
<keyword evidence="2" id="KW-0472">Membrane</keyword>
<dbReference type="RefSeq" id="WP_045160233.1">
    <property type="nucleotide sequence ID" value="NZ_JYHV01000004.1"/>
</dbReference>
<dbReference type="AlphaFoldDB" id="A0A0D9AVX9"/>
<dbReference type="OrthoDB" id="7014830at2"/>
<accession>A0A0D9AVX9</accession>
<feature type="compositionally biased region" description="Basic and acidic residues" evidence="1">
    <location>
        <begin position="1"/>
        <end position="12"/>
    </location>
</feature>
<evidence type="ECO:0000256" key="2">
    <source>
        <dbReference type="SAM" id="Phobius"/>
    </source>
</evidence>
<evidence type="ECO:0000313" key="3">
    <source>
        <dbReference type="EMBL" id="KJH84902.1"/>
    </source>
</evidence>
<gene>
    <name evidence="3" type="ORF">UF78_01390</name>
</gene>
<dbReference type="Proteomes" id="UP000032487">
    <property type="component" value="Unassembled WGS sequence"/>
</dbReference>
<sequence length="156" mass="17092">MRVTDSENDRHSTAAGDPAAGAPARRDPLPRLRRRFFGSLVLIGLLVGAMIGRVTAPGPVQLLRVEPATDGLQLWFDREPELYSQDVDGAVGMLFQAQGRDGSGRLDPGGTNIGWRLQTTEKGLLLHFVATRPLAAEWDAEKRDGDWLLKVRVAPR</sequence>
<comment type="caution">
    <text evidence="3">The sequence shown here is derived from an EMBL/GenBank/DDBJ whole genome shotgun (WGS) entry which is preliminary data.</text>
</comment>
<name>A0A0D9AVX9_STUST</name>
<keyword evidence="2" id="KW-1133">Transmembrane helix</keyword>
<dbReference type="EMBL" id="JYHV01000004">
    <property type="protein sequence ID" value="KJH84902.1"/>
    <property type="molecule type" value="Genomic_DNA"/>
</dbReference>
<feature type="compositionally biased region" description="Low complexity" evidence="1">
    <location>
        <begin position="14"/>
        <end position="23"/>
    </location>
</feature>
<evidence type="ECO:0000313" key="4">
    <source>
        <dbReference type="Proteomes" id="UP000032487"/>
    </source>
</evidence>
<protein>
    <submittedName>
        <fullName evidence="3">Uncharacterized protein</fullName>
    </submittedName>
</protein>
<organism evidence="3 4">
    <name type="scientific">Stutzerimonas stutzeri</name>
    <name type="common">Pseudomonas stutzeri</name>
    <dbReference type="NCBI Taxonomy" id="316"/>
    <lineage>
        <taxon>Bacteria</taxon>
        <taxon>Pseudomonadati</taxon>
        <taxon>Pseudomonadota</taxon>
        <taxon>Gammaproteobacteria</taxon>
        <taxon>Pseudomonadales</taxon>
        <taxon>Pseudomonadaceae</taxon>
        <taxon>Stutzerimonas</taxon>
    </lineage>
</organism>
<proteinExistence type="predicted"/>
<evidence type="ECO:0000256" key="1">
    <source>
        <dbReference type="SAM" id="MobiDB-lite"/>
    </source>
</evidence>
<keyword evidence="2" id="KW-0812">Transmembrane</keyword>
<reference evidence="3 4" key="1">
    <citation type="submission" date="2015-02" db="EMBL/GenBank/DDBJ databases">
        <title>Draft genome sequence of Pseudomonas stutzeri NT0128 isolated from wheat (Triticum turgidum) rhizosphere.</title>
        <authorList>
            <person name="Tovi N."/>
            <person name="Frenk S."/>
            <person name="Hadar Y."/>
            <person name="Minz D."/>
        </authorList>
    </citation>
    <scope>NUCLEOTIDE SEQUENCE [LARGE SCALE GENOMIC DNA]</scope>
    <source>
        <strain evidence="3 4">NT0128</strain>
    </source>
</reference>
<feature type="region of interest" description="Disordered" evidence="1">
    <location>
        <begin position="1"/>
        <end position="27"/>
    </location>
</feature>